<name>A0A2Z6DWU4_HYDTE</name>
<organism evidence="2 3">
    <name type="scientific">Hydrogenophilus thermoluteolus</name>
    <name type="common">Pseudomonas hydrogenothermophila</name>
    <dbReference type="NCBI Taxonomy" id="297"/>
    <lineage>
        <taxon>Bacteria</taxon>
        <taxon>Pseudomonadati</taxon>
        <taxon>Pseudomonadota</taxon>
        <taxon>Hydrogenophilia</taxon>
        <taxon>Hydrogenophilales</taxon>
        <taxon>Hydrogenophilaceae</taxon>
        <taxon>Hydrogenophilus</taxon>
    </lineage>
</organism>
<feature type="domain" description="Polymerase beta nucleotidyltransferase" evidence="1">
    <location>
        <begin position="23"/>
        <end position="111"/>
    </location>
</feature>
<dbReference type="Gene3D" id="3.30.460.10">
    <property type="entry name" value="Beta Polymerase, domain 2"/>
    <property type="match status" value="1"/>
</dbReference>
<dbReference type="Proteomes" id="UP000262004">
    <property type="component" value="Chromosome"/>
</dbReference>
<dbReference type="RefSeq" id="WP_119334610.1">
    <property type="nucleotide sequence ID" value="NZ_AP018558.1"/>
</dbReference>
<dbReference type="SUPFAM" id="SSF81301">
    <property type="entry name" value="Nucleotidyltransferase"/>
    <property type="match status" value="1"/>
</dbReference>
<accession>A0A2Z6DWU4</accession>
<evidence type="ECO:0000313" key="3">
    <source>
        <dbReference type="Proteomes" id="UP000262004"/>
    </source>
</evidence>
<evidence type="ECO:0000313" key="2">
    <source>
        <dbReference type="EMBL" id="BBD76799.1"/>
    </source>
</evidence>
<dbReference type="Pfam" id="PF18765">
    <property type="entry name" value="Polbeta"/>
    <property type="match status" value="1"/>
</dbReference>
<dbReference type="InterPro" id="IPR043519">
    <property type="entry name" value="NT_sf"/>
</dbReference>
<reference evidence="2 3" key="1">
    <citation type="submission" date="2018-04" db="EMBL/GenBank/DDBJ databases">
        <title>Complete genome sequence of Hydrogenophilus thermoluteolus TH-1.</title>
        <authorList>
            <person name="Arai H."/>
        </authorList>
    </citation>
    <scope>NUCLEOTIDE SEQUENCE [LARGE SCALE GENOMIC DNA]</scope>
    <source>
        <strain evidence="2 3">TH-1</strain>
    </source>
</reference>
<keyword evidence="3" id="KW-1185">Reference proteome</keyword>
<dbReference type="PANTHER" id="PTHR43852:SF2">
    <property type="entry name" value="PROTEIN ADENYLYLTRANSFERASE MNTA"/>
    <property type="match status" value="1"/>
</dbReference>
<dbReference type="InterPro" id="IPR041633">
    <property type="entry name" value="Polbeta"/>
</dbReference>
<proteinExistence type="predicted"/>
<dbReference type="OrthoDB" id="9803106at2"/>
<protein>
    <recommendedName>
        <fullName evidence="1">Polymerase beta nucleotidyltransferase domain-containing protein</fullName>
    </recommendedName>
</protein>
<sequence>MKPTASGTAPPLGGFSPGTLEMLRAILATEPCVVRAILFGSRAKGTHRPGSDIDLALEAPTLDLFALGRLARAFEESPLPYQVDLCWLDAVTNPDLRAHIARVGKVVYERDAVNKSAQDC</sequence>
<gene>
    <name evidence="2" type="ORF">HPTL_0531</name>
</gene>
<dbReference type="KEGG" id="htl:HPTL_0531"/>
<dbReference type="EMBL" id="AP018558">
    <property type="protein sequence ID" value="BBD76799.1"/>
    <property type="molecule type" value="Genomic_DNA"/>
</dbReference>
<dbReference type="AlphaFoldDB" id="A0A2Z6DWU4"/>
<dbReference type="CDD" id="cd05403">
    <property type="entry name" value="NT_KNTase_like"/>
    <property type="match status" value="1"/>
</dbReference>
<dbReference type="PANTHER" id="PTHR43852">
    <property type="entry name" value="NUCLEOTIDYLTRANSFERASE"/>
    <property type="match status" value="1"/>
</dbReference>
<evidence type="ECO:0000259" key="1">
    <source>
        <dbReference type="Pfam" id="PF18765"/>
    </source>
</evidence>
<dbReference type="InterPro" id="IPR052930">
    <property type="entry name" value="TA_antitoxin_MntA"/>
</dbReference>